<dbReference type="Pfam" id="PF14238">
    <property type="entry name" value="DUF4340"/>
    <property type="match status" value="1"/>
</dbReference>
<feature type="domain" description="DUF4340" evidence="1">
    <location>
        <begin position="72"/>
        <end position="173"/>
    </location>
</feature>
<keyword evidence="3" id="KW-1185">Reference proteome</keyword>
<evidence type="ECO:0000313" key="2">
    <source>
        <dbReference type="EMBL" id="SDB07337.1"/>
    </source>
</evidence>
<dbReference type="EMBL" id="FMXR01000005">
    <property type="protein sequence ID" value="SDB07337.1"/>
    <property type="molecule type" value="Genomic_DNA"/>
</dbReference>
<gene>
    <name evidence="2" type="ORF">SAMN02910417_00541</name>
</gene>
<dbReference type="Proteomes" id="UP000199228">
    <property type="component" value="Unassembled WGS sequence"/>
</dbReference>
<name>A0A1G6AFY6_EUBOX</name>
<dbReference type="InterPro" id="IPR025641">
    <property type="entry name" value="DUF4340"/>
</dbReference>
<organism evidence="2 3">
    <name type="scientific">Eubacterium oxidoreducens</name>
    <dbReference type="NCBI Taxonomy" id="1732"/>
    <lineage>
        <taxon>Bacteria</taxon>
        <taxon>Bacillati</taxon>
        <taxon>Bacillota</taxon>
        <taxon>Clostridia</taxon>
        <taxon>Eubacteriales</taxon>
        <taxon>Eubacteriaceae</taxon>
        <taxon>Eubacterium</taxon>
    </lineage>
</organism>
<sequence length="185" mass="20554">MERQKKSMFILLIVIAACIAMYFILTRVNAALEEADEEDTQYALSIDSADVTGFSYIYGDETYTFTLADEEWTCDQMEGEDLDEDSVMAVAQELCAIETEQVIEAPDDLEQYGLENPSNTFTVTYGDETVTILIGDYNDTTGYYYIKNADADDVYVVDSSVITSIETDPSGLVAEEEEESGSTSE</sequence>
<dbReference type="STRING" id="1732.SAMN02910417_00541"/>
<accession>A0A1G6AFY6</accession>
<dbReference type="OrthoDB" id="2004430at2"/>
<proteinExistence type="predicted"/>
<dbReference type="RefSeq" id="WP_090171931.1">
    <property type="nucleotide sequence ID" value="NZ_FMXR01000005.1"/>
</dbReference>
<protein>
    <recommendedName>
        <fullName evidence="1">DUF4340 domain-containing protein</fullName>
    </recommendedName>
</protein>
<dbReference type="AlphaFoldDB" id="A0A1G6AFY6"/>
<evidence type="ECO:0000259" key="1">
    <source>
        <dbReference type="Pfam" id="PF14238"/>
    </source>
</evidence>
<dbReference type="PROSITE" id="PS51257">
    <property type="entry name" value="PROKAR_LIPOPROTEIN"/>
    <property type="match status" value="1"/>
</dbReference>
<evidence type="ECO:0000313" key="3">
    <source>
        <dbReference type="Proteomes" id="UP000199228"/>
    </source>
</evidence>
<reference evidence="2 3" key="1">
    <citation type="submission" date="2016-10" db="EMBL/GenBank/DDBJ databases">
        <authorList>
            <person name="de Groot N.N."/>
        </authorList>
    </citation>
    <scope>NUCLEOTIDE SEQUENCE [LARGE SCALE GENOMIC DNA]</scope>
    <source>
        <strain evidence="2 3">DSM 3217</strain>
    </source>
</reference>